<feature type="transmembrane region" description="Helical" evidence="7">
    <location>
        <begin position="49"/>
        <end position="69"/>
    </location>
</feature>
<protein>
    <submittedName>
        <fullName evidence="8">DUF350 domain-containing protein</fullName>
    </submittedName>
</protein>
<evidence type="ECO:0000313" key="8">
    <source>
        <dbReference type="EMBL" id="MDT0380326.1"/>
    </source>
</evidence>
<feature type="transmembrane region" description="Helical" evidence="7">
    <location>
        <begin position="81"/>
        <end position="105"/>
    </location>
</feature>
<keyword evidence="6 7" id="KW-0472">Membrane</keyword>
<dbReference type="RefSeq" id="WP_311674092.1">
    <property type="nucleotide sequence ID" value="NZ_JAVREQ010000014.1"/>
</dbReference>
<dbReference type="Pfam" id="PF03994">
    <property type="entry name" value="DUF350"/>
    <property type="match status" value="1"/>
</dbReference>
<evidence type="ECO:0000256" key="4">
    <source>
        <dbReference type="ARBA" id="ARBA00022692"/>
    </source>
</evidence>
<comment type="subcellular location">
    <subcellularLocation>
        <location evidence="1">Cell membrane</location>
        <topology evidence="1">Multi-pass membrane protein</topology>
    </subcellularLocation>
</comment>
<feature type="transmembrane region" description="Helical" evidence="7">
    <location>
        <begin position="125"/>
        <end position="144"/>
    </location>
</feature>
<name>A0ABU2NTK7_9ACTN</name>
<comment type="caution">
    <text evidence="8">The sequence shown here is derived from an EMBL/GenBank/DDBJ whole genome shotgun (WGS) entry which is preliminary data.</text>
</comment>
<dbReference type="EMBL" id="JAVREQ010000014">
    <property type="protein sequence ID" value="MDT0380326.1"/>
    <property type="molecule type" value="Genomic_DNA"/>
</dbReference>
<evidence type="ECO:0000256" key="5">
    <source>
        <dbReference type="ARBA" id="ARBA00022989"/>
    </source>
</evidence>
<keyword evidence="3" id="KW-1003">Cell membrane</keyword>
<dbReference type="Proteomes" id="UP001183414">
    <property type="component" value="Unassembled WGS sequence"/>
</dbReference>
<evidence type="ECO:0000256" key="7">
    <source>
        <dbReference type="SAM" id="Phobius"/>
    </source>
</evidence>
<feature type="transmembrane region" description="Helical" evidence="7">
    <location>
        <begin position="12"/>
        <end position="29"/>
    </location>
</feature>
<keyword evidence="4 7" id="KW-0812">Transmembrane</keyword>
<comment type="similarity">
    <text evidence="2">Belongs to the UPF0719 family.</text>
</comment>
<reference evidence="9" key="1">
    <citation type="submission" date="2023-07" db="EMBL/GenBank/DDBJ databases">
        <title>30 novel species of actinomycetes from the DSMZ collection.</title>
        <authorList>
            <person name="Nouioui I."/>
        </authorList>
    </citation>
    <scope>NUCLEOTIDE SEQUENCE [LARGE SCALE GENOMIC DNA]</scope>
    <source>
        <strain evidence="9">DSM 42041</strain>
    </source>
</reference>
<gene>
    <name evidence="8" type="ORF">RM572_16350</name>
</gene>
<evidence type="ECO:0000256" key="1">
    <source>
        <dbReference type="ARBA" id="ARBA00004651"/>
    </source>
</evidence>
<evidence type="ECO:0000313" key="9">
    <source>
        <dbReference type="Proteomes" id="UP001183414"/>
    </source>
</evidence>
<organism evidence="8 9">
    <name type="scientific">Streptomyces hazeniae</name>
    <dbReference type="NCBI Taxonomy" id="3075538"/>
    <lineage>
        <taxon>Bacteria</taxon>
        <taxon>Bacillati</taxon>
        <taxon>Actinomycetota</taxon>
        <taxon>Actinomycetes</taxon>
        <taxon>Kitasatosporales</taxon>
        <taxon>Streptomycetaceae</taxon>
        <taxon>Streptomyces</taxon>
    </lineage>
</organism>
<keyword evidence="9" id="KW-1185">Reference proteome</keyword>
<sequence>MGFIFESAGIALLYGLVGFVVMLAGFVVLDLLTPGKLAAVVWTDRNKGAAVVLGGQMLGLGWVIAQAIGASESEAGLAEGLFSTFLYGAAGVVMMTLVFVMVAVLTPGRLGATVFDDEGGRPHPAAWVQATMYLGTALMIGAALT</sequence>
<keyword evidence="5 7" id="KW-1133">Transmembrane helix</keyword>
<dbReference type="InterPro" id="IPR007140">
    <property type="entry name" value="DUF350"/>
</dbReference>
<evidence type="ECO:0000256" key="3">
    <source>
        <dbReference type="ARBA" id="ARBA00022475"/>
    </source>
</evidence>
<evidence type="ECO:0000256" key="2">
    <source>
        <dbReference type="ARBA" id="ARBA00005779"/>
    </source>
</evidence>
<accession>A0ABU2NTK7</accession>
<evidence type="ECO:0000256" key="6">
    <source>
        <dbReference type="ARBA" id="ARBA00023136"/>
    </source>
</evidence>
<proteinExistence type="inferred from homology"/>